<dbReference type="EMBL" id="CAJVQB010084146">
    <property type="protein sequence ID" value="CAG8846583.1"/>
    <property type="molecule type" value="Genomic_DNA"/>
</dbReference>
<name>A0ABN7X2U2_GIGMA</name>
<gene>
    <name evidence="1" type="ORF">GMARGA_LOCUS38233</name>
</gene>
<evidence type="ECO:0000313" key="1">
    <source>
        <dbReference type="EMBL" id="CAG8846583.1"/>
    </source>
</evidence>
<comment type="caution">
    <text evidence="1">The sequence shown here is derived from an EMBL/GenBank/DDBJ whole genome shotgun (WGS) entry which is preliminary data.</text>
</comment>
<keyword evidence="2" id="KW-1185">Reference proteome</keyword>
<sequence>MVQVSFIQEMYVYWHNLLINLDYLKEVDDYGGVMLYTPYCVDSLQSAITTVDL</sequence>
<feature type="non-terminal residue" evidence="1">
    <location>
        <position position="53"/>
    </location>
</feature>
<proteinExistence type="predicted"/>
<protein>
    <submittedName>
        <fullName evidence="1">14824_t:CDS:1</fullName>
    </submittedName>
</protein>
<evidence type="ECO:0000313" key="2">
    <source>
        <dbReference type="Proteomes" id="UP000789901"/>
    </source>
</evidence>
<dbReference type="Proteomes" id="UP000789901">
    <property type="component" value="Unassembled WGS sequence"/>
</dbReference>
<organism evidence="1 2">
    <name type="scientific">Gigaspora margarita</name>
    <dbReference type="NCBI Taxonomy" id="4874"/>
    <lineage>
        <taxon>Eukaryota</taxon>
        <taxon>Fungi</taxon>
        <taxon>Fungi incertae sedis</taxon>
        <taxon>Mucoromycota</taxon>
        <taxon>Glomeromycotina</taxon>
        <taxon>Glomeromycetes</taxon>
        <taxon>Diversisporales</taxon>
        <taxon>Gigasporaceae</taxon>
        <taxon>Gigaspora</taxon>
    </lineage>
</organism>
<reference evidence="1 2" key="1">
    <citation type="submission" date="2021-06" db="EMBL/GenBank/DDBJ databases">
        <authorList>
            <person name="Kallberg Y."/>
            <person name="Tangrot J."/>
            <person name="Rosling A."/>
        </authorList>
    </citation>
    <scope>NUCLEOTIDE SEQUENCE [LARGE SCALE GENOMIC DNA]</scope>
    <source>
        <strain evidence="1 2">120-4 pot B 10/14</strain>
    </source>
</reference>
<accession>A0ABN7X2U2</accession>